<keyword evidence="3" id="KW-0596">Phosphopantetheine</keyword>
<evidence type="ECO:0000256" key="3">
    <source>
        <dbReference type="ARBA" id="ARBA00022450"/>
    </source>
</evidence>
<evidence type="ECO:0000256" key="10">
    <source>
        <dbReference type="SAM" id="MobiDB-lite"/>
    </source>
</evidence>
<comment type="caution">
    <text evidence="14">The sequence shown here is derived from an EMBL/GenBank/DDBJ whole genome shotgun (WGS) entry which is preliminary data.</text>
</comment>
<dbReference type="InterPro" id="IPR049552">
    <property type="entry name" value="PKS_DH_N"/>
</dbReference>
<dbReference type="GO" id="GO:0031177">
    <property type="term" value="F:phosphopantetheine binding"/>
    <property type="evidence" value="ECO:0007669"/>
    <property type="project" value="InterPro"/>
</dbReference>
<dbReference type="Gene3D" id="1.10.1240.100">
    <property type="match status" value="1"/>
</dbReference>
<feature type="domain" description="Carrier" evidence="11">
    <location>
        <begin position="16"/>
        <end position="90"/>
    </location>
</feature>
<dbReference type="CDD" id="cd08953">
    <property type="entry name" value="KR_2_SDR_x"/>
    <property type="match status" value="1"/>
</dbReference>
<feature type="non-terminal residue" evidence="14">
    <location>
        <position position="1687"/>
    </location>
</feature>
<evidence type="ECO:0000256" key="6">
    <source>
        <dbReference type="ARBA" id="ARBA00022679"/>
    </source>
</evidence>
<dbReference type="InterPro" id="IPR057326">
    <property type="entry name" value="KR_dom"/>
</dbReference>
<evidence type="ECO:0000256" key="1">
    <source>
        <dbReference type="ARBA" id="ARBA00004496"/>
    </source>
</evidence>
<evidence type="ECO:0000313" key="15">
    <source>
        <dbReference type="Proteomes" id="UP000533080"/>
    </source>
</evidence>
<dbReference type="InterPro" id="IPR014031">
    <property type="entry name" value="Ketoacyl_synth_C"/>
</dbReference>
<evidence type="ECO:0000259" key="13">
    <source>
        <dbReference type="PROSITE" id="PS52019"/>
    </source>
</evidence>
<feature type="domain" description="PKS/mFAS DH" evidence="13">
    <location>
        <begin position="739"/>
        <end position="1016"/>
    </location>
</feature>
<dbReference type="InterPro" id="IPR036291">
    <property type="entry name" value="NAD(P)-bd_dom_sf"/>
</dbReference>
<keyword evidence="7" id="KW-0677">Repeat</keyword>
<feature type="domain" description="Carrier" evidence="11">
    <location>
        <begin position="1594"/>
        <end position="1672"/>
    </location>
</feature>
<dbReference type="Gene3D" id="3.40.50.720">
    <property type="entry name" value="NAD(P)-binding Rossmann-like Domain"/>
    <property type="match status" value="1"/>
</dbReference>
<dbReference type="InterPro" id="IPR049490">
    <property type="entry name" value="C883_1060-like_KR_N"/>
</dbReference>
<dbReference type="PROSITE" id="PS52019">
    <property type="entry name" value="PKS_MFAS_DH"/>
    <property type="match status" value="1"/>
</dbReference>
<dbReference type="RefSeq" id="WP_171445505.1">
    <property type="nucleotide sequence ID" value="NZ_JABFNT010000245.1"/>
</dbReference>
<dbReference type="Pfam" id="PF02801">
    <property type="entry name" value="Ketoacyl-synt_C"/>
    <property type="match status" value="1"/>
</dbReference>
<dbReference type="PROSITE" id="PS50075">
    <property type="entry name" value="CARRIER"/>
    <property type="match status" value="3"/>
</dbReference>
<dbReference type="InterPro" id="IPR054514">
    <property type="entry name" value="RhiE-like_linker"/>
</dbReference>
<feature type="region of interest" description="N-terminal hotdog fold" evidence="9">
    <location>
        <begin position="739"/>
        <end position="855"/>
    </location>
</feature>
<keyword evidence="4" id="KW-0963">Cytoplasm</keyword>
<feature type="domain" description="Ketosynthase family 3 (KS3)" evidence="12">
    <location>
        <begin position="131"/>
        <end position="560"/>
    </location>
</feature>
<proteinExistence type="predicted"/>
<evidence type="ECO:0000313" key="14">
    <source>
        <dbReference type="EMBL" id="NOJ83803.1"/>
    </source>
</evidence>
<dbReference type="PANTHER" id="PTHR43775:SF37">
    <property type="entry name" value="SI:DKEY-61P9.11"/>
    <property type="match status" value="1"/>
</dbReference>
<dbReference type="PANTHER" id="PTHR43775">
    <property type="entry name" value="FATTY ACID SYNTHASE"/>
    <property type="match status" value="1"/>
</dbReference>
<dbReference type="PROSITE" id="PS00012">
    <property type="entry name" value="PHOSPHOPANTETHEINE"/>
    <property type="match status" value="1"/>
</dbReference>
<evidence type="ECO:0000259" key="12">
    <source>
        <dbReference type="PROSITE" id="PS52004"/>
    </source>
</evidence>
<dbReference type="GO" id="GO:0004312">
    <property type="term" value="F:fatty acid synthase activity"/>
    <property type="evidence" value="ECO:0007669"/>
    <property type="project" value="TreeGrafter"/>
</dbReference>
<dbReference type="GO" id="GO:0005886">
    <property type="term" value="C:plasma membrane"/>
    <property type="evidence" value="ECO:0007669"/>
    <property type="project" value="TreeGrafter"/>
</dbReference>
<feature type="active site" description="Proton donor; for dehydratase activity" evidence="9">
    <location>
        <position position="931"/>
    </location>
</feature>
<dbReference type="GO" id="GO:0005737">
    <property type="term" value="C:cytoplasm"/>
    <property type="evidence" value="ECO:0007669"/>
    <property type="project" value="UniProtKB-SubCell"/>
</dbReference>
<dbReference type="Pfam" id="PF14765">
    <property type="entry name" value="PS-DH"/>
    <property type="match status" value="1"/>
</dbReference>
<dbReference type="EMBL" id="JABFNT010000245">
    <property type="protein sequence ID" value="NOJ83803.1"/>
    <property type="molecule type" value="Genomic_DNA"/>
</dbReference>
<dbReference type="Pfam" id="PF08659">
    <property type="entry name" value="KR"/>
    <property type="match status" value="1"/>
</dbReference>
<dbReference type="GO" id="GO:0006633">
    <property type="term" value="P:fatty acid biosynthetic process"/>
    <property type="evidence" value="ECO:0007669"/>
    <property type="project" value="TreeGrafter"/>
</dbReference>
<protein>
    <submittedName>
        <fullName evidence="14">SDR family NAD(P)-dependent oxidoreductase</fullName>
    </submittedName>
</protein>
<dbReference type="Pfam" id="PF00109">
    <property type="entry name" value="ketoacyl-synt"/>
    <property type="match status" value="1"/>
</dbReference>
<name>A0A7Y4MWH9_MYXXA</name>
<dbReference type="InterPro" id="IPR016039">
    <property type="entry name" value="Thiolase-like"/>
</dbReference>
<evidence type="ECO:0000256" key="2">
    <source>
        <dbReference type="ARBA" id="ARBA00004792"/>
    </source>
</evidence>
<feature type="region of interest" description="C-terminal hotdog fold" evidence="9">
    <location>
        <begin position="871"/>
        <end position="1016"/>
    </location>
</feature>
<dbReference type="InterPro" id="IPR020807">
    <property type="entry name" value="PKS_DH"/>
</dbReference>
<dbReference type="InterPro" id="IPR009081">
    <property type="entry name" value="PP-bd_ACP"/>
</dbReference>
<dbReference type="SUPFAM" id="SSF47336">
    <property type="entry name" value="ACP-like"/>
    <property type="match status" value="3"/>
</dbReference>
<dbReference type="Gene3D" id="1.10.1200.10">
    <property type="entry name" value="ACP-like"/>
    <property type="match status" value="3"/>
</dbReference>
<dbReference type="InterPro" id="IPR020806">
    <property type="entry name" value="PKS_PP-bd"/>
</dbReference>
<comment type="subcellular location">
    <subcellularLocation>
        <location evidence="1">Cytoplasm</location>
    </subcellularLocation>
</comment>
<dbReference type="SMART" id="SM00822">
    <property type="entry name" value="PKS_KR"/>
    <property type="match status" value="1"/>
</dbReference>
<feature type="active site" description="Proton acceptor; for dehydratase activity" evidence="9">
    <location>
        <position position="768"/>
    </location>
</feature>
<feature type="domain" description="Carrier" evidence="11">
    <location>
        <begin position="1498"/>
        <end position="1575"/>
    </location>
</feature>
<gene>
    <name evidence="14" type="ORF">HNV28_36775</name>
</gene>
<keyword evidence="6" id="KW-0808">Transferase</keyword>
<dbReference type="GO" id="GO:0071770">
    <property type="term" value="P:DIM/DIP cell wall layer assembly"/>
    <property type="evidence" value="ECO:0007669"/>
    <property type="project" value="TreeGrafter"/>
</dbReference>
<evidence type="ECO:0000256" key="8">
    <source>
        <dbReference type="ARBA" id="ARBA00054155"/>
    </source>
</evidence>
<dbReference type="InterPro" id="IPR049900">
    <property type="entry name" value="PKS_mFAS_DH"/>
</dbReference>
<feature type="region of interest" description="Disordered" evidence="10">
    <location>
        <begin position="102"/>
        <end position="122"/>
    </location>
</feature>
<reference evidence="14 15" key="1">
    <citation type="submission" date="2020-05" db="EMBL/GenBank/DDBJ databases">
        <authorList>
            <person name="Whitworth D."/>
        </authorList>
    </citation>
    <scope>NUCLEOTIDE SEQUENCE [LARGE SCALE GENOMIC DNA]</scope>
    <source>
        <strain evidence="14 15">AM005</strain>
    </source>
</reference>
<dbReference type="SMART" id="SM00826">
    <property type="entry name" value="PKS_DH"/>
    <property type="match status" value="1"/>
</dbReference>
<dbReference type="InterPro" id="IPR006162">
    <property type="entry name" value="Ppantetheine_attach_site"/>
</dbReference>
<dbReference type="Pfam" id="PF00550">
    <property type="entry name" value="PP-binding"/>
    <property type="match status" value="3"/>
</dbReference>
<dbReference type="Proteomes" id="UP000533080">
    <property type="component" value="Unassembled WGS sequence"/>
</dbReference>
<sequence>PEAAPPPPPPHDVGTPSVLDYVRDVLAAELQVPRASLDDHENFYAQGLDSSQLLQLVRRLERDLDTKLYPTLLFEHSTPQELTTYIEQHHAERAAKLLSSAVSAPKAHAPTPPPPPPTVTAAERVHSRGDDEPIAIIGLAGRYPQAEDLEAFWDNLRTGRDCISEVPSERWDAHRWFDASGSRPGTSQSRWGGFLRDIDQFDARLFHLSPKEAELMDPQERLFLETAWQVLEDAGYSGRALRGHRVGVFVGVMWGQYSLLGLEETLRGNPLAASSFAASIANRVSYFFDFHGPSLSLDTMCSSSLTALHLACESLRRSECEQALVGGVNLMLHPSKYVLLSELRMLASDGRCRAFGEGGSGYVPGEGVGAVLLKPLSRAEADGDTIHGVIRATTINHGGRANGYTVPDPDVQAQLISAALERSGVEPESIGYIEAHGTGTSLGDPIEVSGLSKAFQRRVPAGWRCAIGSVKSNVGHLEAAAGVAGLTKILLQLRYRQLAPSLHADTLNPHIDFAATPFQVQRTLAEWPAPTQPHGTRLPRRAGLSSFGAGGANAHVIIEEYLAPQRTRAASTRPQLVVLSARKPEQLRPYAQRLLDFLERQTAPGFTGPAASLEEIAWSLQTRGEAMPARLALVASHEGALREHLHRFLSGQPDAEHCFQGMAKGEKAPEQAPPLSGDALALRALAARWVAGADIDWAVLHPEGPPRRHPLPTYPFERRAYWLPRTVAGATLPLTERRHPLLERNASTLDGVRFTTAFPATEPLLADHRVEGRPVLPGVVCLEMALASAREAGVGDVRTLRDITWSSPAVLTAPAPALEVSLALQPDGDHVAFQLLGADGGVRAQGRMPRHAPPEAAPPRVALDALRARCPRRMTAPDCYALLAARGIEYGDSLRTLQELHVGQEEAFAVLRLSGDARTPPGILLSPRLLDGALQAVVGLLSHHGEADDARAWLPSSLGAVHLHQPLDTECFVHVTRKAVRQDVESFDMHLIDAEGQVRARLTDFRVREVPNPRRETPRVLGEAWLPEPLVSASGKAEGPLLVFDHTPHLRDALQRRNSGPVYLVKPGAAFRESSDGTFDIRPGHVADAERLLQALRREGALPSRAIHAWTGAGLLRPEPRAVETELARGIHALTAFTQAWLKARPVPSLHLLCVSPGPTDAVPQHGALSGFCKSVNREHRALRLRTVQTPSSPDLHAAALLQELSLVDASDDEVRDGSGGRERLRRTRLALPARAREAVLRPRGVYLITGGRGGLGIRFAQWLAERVQARLVLTGRAAEDAALREQLRELERRGAEAIYLRSDVSRAEDVTALVGEATRRFGALHGVIHSAGVLRDAMVAQKRLEDIPEVLHPKLLGALHLDEATRDLPLDFFVLFSSLAGVIGNVGQSDYGFANRFLDHFARGRAARVRQGERHGRSLSIAWPLWREGGMHVDAQTEAHLLRTLGMKPLGTRAGLEFFEQALHATEPVMAIIEGAPETIDRAFDVRDAPPAATGSAEVTEARTSVVEAIAEVLSIRPEDVDLDASLEDHGFDATSLGELCARLEARLPGAVGPRQLVEHPTVRGLCQALSHPVATVTAPPMPMAPSAPPADDALLGRVRAVVVETTAALLKMNAADVDFDTDLRDFGFDSITLTQLATTLRERLSVDITASMLFEYDRLGTLVDHILSTQRPALSTTFGLSPGPT</sequence>
<dbReference type="SUPFAM" id="SSF53901">
    <property type="entry name" value="Thiolase-like"/>
    <property type="match status" value="1"/>
</dbReference>
<dbReference type="SUPFAM" id="SSF51735">
    <property type="entry name" value="NAD(P)-binding Rossmann-fold domains"/>
    <property type="match status" value="2"/>
</dbReference>
<dbReference type="Pfam" id="PF21089">
    <property type="entry name" value="PKS_DH_N"/>
    <property type="match status" value="1"/>
</dbReference>
<dbReference type="SMART" id="SM00823">
    <property type="entry name" value="PKS_PP"/>
    <property type="match status" value="3"/>
</dbReference>
<dbReference type="InterPro" id="IPR013968">
    <property type="entry name" value="PKS_KR"/>
</dbReference>
<dbReference type="InterPro" id="IPR020841">
    <property type="entry name" value="PKS_Beta-ketoAc_synthase_dom"/>
</dbReference>
<dbReference type="CDD" id="cd00833">
    <property type="entry name" value="PKS"/>
    <property type="match status" value="1"/>
</dbReference>
<evidence type="ECO:0000256" key="5">
    <source>
        <dbReference type="ARBA" id="ARBA00022553"/>
    </source>
</evidence>
<dbReference type="Pfam" id="PF21394">
    <property type="entry name" value="Beta-ketacyl_N"/>
    <property type="match status" value="1"/>
</dbReference>
<dbReference type="Gene3D" id="3.40.47.10">
    <property type="match status" value="1"/>
</dbReference>
<dbReference type="InterPro" id="IPR050091">
    <property type="entry name" value="PKS_NRPS_Biosynth_Enz"/>
</dbReference>
<dbReference type="InterPro" id="IPR042104">
    <property type="entry name" value="PKS_dehydratase_sf"/>
</dbReference>
<dbReference type="PROSITE" id="PS52004">
    <property type="entry name" value="KS3_2"/>
    <property type="match status" value="1"/>
</dbReference>
<comment type="pathway">
    <text evidence="2">Antibiotic biosynthesis.</text>
</comment>
<evidence type="ECO:0000256" key="4">
    <source>
        <dbReference type="ARBA" id="ARBA00022490"/>
    </source>
</evidence>
<dbReference type="InterPro" id="IPR036736">
    <property type="entry name" value="ACP-like_sf"/>
</dbReference>
<dbReference type="Gene3D" id="3.10.129.110">
    <property type="entry name" value="Polyketide synthase dehydratase"/>
    <property type="match status" value="1"/>
</dbReference>
<evidence type="ECO:0000259" key="11">
    <source>
        <dbReference type="PROSITE" id="PS50075"/>
    </source>
</evidence>
<feature type="non-terminal residue" evidence="14">
    <location>
        <position position="1"/>
    </location>
</feature>
<evidence type="ECO:0000256" key="9">
    <source>
        <dbReference type="PROSITE-ProRule" id="PRU01363"/>
    </source>
</evidence>
<dbReference type="InterPro" id="IPR014030">
    <property type="entry name" value="Ketoacyl_synth_N"/>
</dbReference>
<accession>A0A7Y4MWH9</accession>
<dbReference type="SMART" id="SM00825">
    <property type="entry name" value="PKS_KS"/>
    <property type="match status" value="1"/>
</dbReference>
<dbReference type="Pfam" id="PF22336">
    <property type="entry name" value="RhiE-like_linker"/>
    <property type="match status" value="1"/>
</dbReference>
<dbReference type="InterPro" id="IPR049551">
    <property type="entry name" value="PKS_DH_C"/>
</dbReference>
<dbReference type="FunFam" id="3.40.47.10:FF:000019">
    <property type="entry name" value="Polyketide synthase type I"/>
    <property type="match status" value="1"/>
</dbReference>
<keyword evidence="5" id="KW-0597">Phosphoprotein</keyword>
<comment type="function">
    <text evidence="8">Involved in production of the polyketide antibiotic thailandamide.</text>
</comment>
<organism evidence="14 15">
    <name type="scientific">Myxococcus xanthus</name>
    <dbReference type="NCBI Taxonomy" id="34"/>
    <lineage>
        <taxon>Bacteria</taxon>
        <taxon>Pseudomonadati</taxon>
        <taxon>Myxococcota</taxon>
        <taxon>Myxococcia</taxon>
        <taxon>Myxococcales</taxon>
        <taxon>Cystobacterineae</taxon>
        <taxon>Myxococcaceae</taxon>
        <taxon>Myxococcus</taxon>
    </lineage>
</organism>
<evidence type="ECO:0000256" key="7">
    <source>
        <dbReference type="ARBA" id="ARBA00022737"/>
    </source>
</evidence>
<dbReference type="SMART" id="SM01294">
    <property type="entry name" value="PKS_PP_betabranch"/>
    <property type="match status" value="2"/>
</dbReference>